<reference evidence="2" key="3">
    <citation type="submission" date="2022-01" db="EMBL/GenBank/DDBJ databases">
        <authorList>
            <person name="Rubenstein D.R."/>
        </authorList>
    </citation>
    <scope>NUCLEOTIDE SEQUENCE</scope>
    <source>
        <strain evidence="2">SS15</strain>
        <tissue evidence="2">Liver</tissue>
    </source>
</reference>
<reference evidence="1" key="1">
    <citation type="submission" date="2020-10" db="EMBL/GenBank/DDBJ databases">
        <title>Feather gene expression reveals the developmental basis of iridescence in African starlings.</title>
        <authorList>
            <person name="Rubenstein D.R."/>
        </authorList>
    </citation>
    <scope>NUCLEOTIDE SEQUENCE</scope>
    <source>
        <strain evidence="1">SS15</strain>
        <tissue evidence="1">Liver</tissue>
    </source>
</reference>
<name>A0A835NGN4_9PASS</name>
<feature type="non-terminal residue" evidence="1">
    <location>
        <position position="307"/>
    </location>
</feature>
<dbReference type="EMBL" id="JADDUC020000005">
    <property type="protein sequence ID" value="KAI1238882.1"/>
    <property type="molecule type" value="Genomic_DNA"/>
</dbReference>
<dbReference type="Proteomes" id="UP000618051">
    <property type="component" value="Unassembled WGS sequence"/>
</dbReference>
<accession>A0A835NGN4</accession>
<organism evidence="1">
    <name type="scientific">Lamprotornis superbus</name>
    <dbReference type="NCBI Taxonomy" id="245042"/>
    <lineage>
        <taxon>Eukaryota</taxon>
        <taxon>Metazoa</taxon>
        <taxon>Chordata</taxon>
        <taxon>Craniata</taxon>
        <taxon>Vertebrata</taxon>
        <taxon>Euteleostomi</taxon>
        <taxon>Archelosauria</taxon>
        <taxon>Archosauria</taxon>
        <taxon>Dinosauria</taxon>
        <taxon>Saurischia</taxon>
        <taxon>Theropoda</taxon>
        <taxon>Coelurosauria</taxon>
        <taxon>Aves</taxon>
        <taxon>Neognathae</taxon>
        <taxon>Neoaves</taxon>
        <taxon>Telluraves</taxon>
        <taxon>Australaves</taxon>
        <taxon>Passeriformes</taxon>
        <taxon>Sturnidae</taxon>
        <taxon>Lamprotornis</taxon>
    </lineage>
</organism>
<keyword evidence="3" id="KW-1185">Reference proteome</keyword>
<proteinExistence type="predicted"/>
<dbReference type="AlphaFoldDB" id="A0A835NGN4"/>
<comment type="caution">
    <text evidence="1">The sequence shown here is derived from an EMBL/GenBank/DDBJ whole genome shotgun (WGS) entry which is preliminary data.</text>
</comment>
<gene>
    <name evidence="2" type="ORF">IHE44_0011973</name>
    <name evidence="1" type="ORF">IHE44_007412</name>
</gene>
<evidence type="ECO:0000313" key="2">
    <source>
        <dbReference type="EMBL" id="KAI1238882.1"/>
    </source>
</evidence>
<protein>
    <submittedName>
        <fullName evidence="1">Uncharacterized protein</fullName>
    </submittedName>
</protein>
<evidence type="ECO:0000313" key="3">
    <source>
        <dbReference type="Proteomes" id="UP000618051"/>
    </source>
</evidence>
<evidence type="ECO:0000313" key="1">
    <source>
        <dbReference type="EMBL" id="KAG0114641.1"/>
    </source>
</evidence>
<reference evidence="2 3" key="2">
    <citation type="journal article" date="2021" name="J. Hered.">
        <title>Feather Gene Expression Elucidates the Developmental Basis of Plumage Iridescence in African Starlings.</title>
        <authorList>
            <person name="Rubenstein D.R."/>
            <person name="Corvelo A."/>
            <person name="MacManes M.D."/>
            <person name="Maia R."/>
            <person name="Narzisi G."/>
            <person name="Rousaki A."/>
            <person name="Vandenabeele P."/>
            <person name="Shawkey M.D."/>
            <person name="Solomon J."/>
        </authorList>
    </citation>
    <scope>NUCLEOTIDE SEQUENCE [LARGE SCALE GENOMIC DNA]</scope>
    <source>
        <strain evidence="2">SS15</strain>
    </source>
</reference>
<sequence>MSGHYRTLQKRVGGVSLYAGGTAFLVRRRFSLLCGFLVAVAFKEVNTLSSRKLKLNANRNWRKEAGRIPYKIPMPLPQTSTESCGKLEIDTGHLQKSLLLKLPFKPFFQIKRSMFHTALQVGIILFMQNICYLRDGHKPEQQKSAMQPNFCDHVWIQLVCVASSLQGDSGTAIPPCGCWMMVWISEELPDYLWLPQACRTGLRETLSCQREAASGAALLSSPGHGCEPAVLGRPNALHNPKGPALSLRAGQLWESSEPFYPDLCVKARYSLPLEKCEYPGEIHGAETLAILCAHTISRDDIDRGALL</sequence>
<dbReference type="EMBL" id="JADDUC010000277">
    <property type="protein sequence ID" value="KAG0114641.1"/>
    <property type="molecule type" value="Genomic_DNA"/>
</dbReference>